<feature type="transmembrane region" description="Helical" evidence="7">
    <location>
        <begin position="306"/>
        <end position="328"/>
    </location>
</feature>
<dbReference type="InterPro" id="IPR050171">
    <property type="entry name" value="MFS_Transporters"/>
</dbReference>
<dbReference type="PANTHER" id="PTHR23517">
    <property type="entry name" value="RESISTANCE PROTEIN MDTM, PUTATIVE-RELATED-RELATED"/>
    <property type="match status" value="1"/>
</dbReference>
<feature type="transmembrane region" description="Helical" evidence="7">
    <location>
        <begin position="77"/>
        <end position="93"/>
    </location>
</feature>
<dbReference type="InterPro" id="IPR036259">
    <property type="entry name" value="MFS_trans_sf"/>
</dbReference>
<comment type="subcellular location">
    <subcellularLocation>
        <location evidence="1">Cell membrane</location>
        <topology evidence="1">Multi-pass membrane protein</topology>
    </subcellularLocation>
</comment>
<dbReference type="InterPro" id="IPR011701">
    <property type="entry name" value="MFS"/>
</dbReference>
<feature type="transmembrane region" description="Helical" evidence="7">
    <location>
        <begin position="282"/>
        <end position="300"/>
    </location>
</feature>
<feature type="transmembrane region" description="Helical" evidence="7">
    <location>
        <begin position="99"/>
        <end position="120"/>
    </location>
</feature>
<name>A0A239N8X4_9PSED</name>
<evidence type="ECO:0000256" key="7">
    <source>
        <dbReference type="SAM" id="Phobius"/>
    </source>
</evidence>
<evidence type="ECO:0000313" key="10">
    <source>
        <dbReference type="EMBL" id="SNT50668.1"/>
    </source>
</evidence>
<dbReference type="Pfam" id="PF07690">
    <property type="entry name" value="MFS_1"/>
    <property type="match status" value="1"/>
</dbReference>
<keyword evidence="5 7" id="KW-1133">Transmembrane helix</keyword>
<sequence>MLAALKRYPRSVNLLFCATFVLTLGRAISLPFLVVYLSSTFGLPIARIGVIVGGALIAGSVLSLYGGYLTDRLSSRGLILGYTACFIAGFVGMCLAADLWLFFGFLVAFNFAYSAVDVVVKASFGRLLPAQEQGRAFSIRYTFINIGYAVGPFLGAGLAHWAPKLPFVVSALLGGGFLLLYLVHGERSQRPAPTGQAPVAFLALGRVLLDDRRLVCFTLGGVLSAVVFGQFTAYLSQYLVTTRSAEAAYEVISSVVAVNALVVIALQYPLGRRIDERRLETWLLAGLALFLAGVIGFALSTSVLHWVLAMAVFTLGEIIVFPAEYMFIDRIAPLRLRGMYYGAQNLSNLGGALGPVLCGWVLASLPAHWMFVMLGAFVVAGGVFYRLGAALPAAPRQP</sequence>
<dbReference type="EMBL" id="FNEC01000059">
    <property type="protein sequence ID" value="SDK94205.1"/>
    <property type="molecule type" value="Genomic_DNA"/>
</dbReference>
<keyword evidence="3" id="KW-1003">Cell membrane</keyword>
<reference evidence="9 12" key="1">
    <citation type="submission" date="2016-10" db="EMBL/GenBank/DDBJ databases">
        <authorList>
            <person name="de Groot N.N."/>
        </authorList>
    </citation>
    <scope>NUCLEOTIDE SEQUENCE [LARGE SCALE GENOMIC DNA]</scope>
    <source>
        <strain evidence="9 12">CCM 7361</strain>
    </source>
</reference>
<dbReference type="GO" id="GO:0022857">
    <property type="term" value="F:transmembrane transporter activity"/>
    <property type="evidence" value="ECO:0007669"/>
    <property type="project" value="InterPro"/>
</dbReference>
<dbReference type="EMBL" id="FZPC01000038">
    <property type="protein sequence ID" value="SNT50668.1"/>
    <property type="molecule type" value="Genomic_DNA"/>
</dbReference>
<dbReference type="PROSITE" id="PS50850">
    <property type="entry name" value="MFS"/>
    <property type="match status" value="1"/>
</dbReference>
<dbReference type="GO" id="GO:0005886">
    <property type="term" value="C:plasma membrane"/>
    <property type="evidence" value="ECO:0007669"/>
    <property type="project" value="UniProtKB-SubCell"/>
</dbReference>
<accession>A0A239N8X4</accession>
<evidence type="ECO:0000259" key="8">
    <source>
        <dbReference type="PROSITE" id="PS50850"/>
    </source>
</evidence>
<evidence type="ECO:0000256" key="1">
    <source>
        <dbReference type="ARBA" id="ARBA00004651"/>
    </source>
</evidence>
<dbReference type="InterPro" id="IPR020846">
    <property type="entry name" value="MFS_dom"/>
</dbReference>
<evidence type="ECO:0000256" key="6">
    <source>
        <dbReference type="ARBA" id="ARBA00023136"/>
    </source>
</evidence>
<evidence type="ECO:0000313" key="9">
    <source>
        <dbReference type="EMBL" id="SDK94205.1"/>
    </source>
</evidence>
<feature type="transmembrane region" description="Helical" evidence="7">
    <location>
        <begin position="247"/>
        <end position="270"/>
    </location>
</feature>
<keyword evidence="2" id="KW-0813">Transport</keyword>
<feature type="domain" description="Major facilitator superfamily (MFS) profile" evidence="8">
    <location>
        <begin position="11"/>
        <end position="393"/>
    </location>
</feature>
<evidence type="ECO:0000256" key="5">
    <source>
        <dbReference type="ARBA" id="ARBA00022989"/>
    </source>
</evidence>
<protein>
    <submittedName>
        <fullName evidence="9">Predicted arabinose efflux permease, MFS family</fullName>
    </submittedName>
</protein>
<evidence type="ECO:0000256" key="4">
    <source>
        <dbReference type="ARBA" id="ARBA00022692"/>
    </source>
</evidence>
<dbReference type="PANTHER" id="PTHR23517:SF2">
    <property type="entry name" value="MULTIDRUG RESISTANCE PROTEIN MDTH"/>
    <property type="match status" value="1"/>
</dbReference>
<evidence type="ECO:0000313" key="12">
    <source>
        <dbReference type="Proteomes" id="UP000199693"/>
    </source>
</evidence>
<organism evidence="9 12">
    <name type="scientific">Pseudomonas delhiensis</name>
    <dbReference type="NCBI Taxonomy" id="366289"/>
    <lineage>
        <taxon>Bacteria</taxon>
        <taxon>Pseudomonadati</taxon>
        <taxon>Pseudomonadota</taxon>
        <taxon>Gammaproteobacteria</taxon>
        <taxon>Pseudomonadales</taxon>
        <taxon>Pseudomonadaceae</taxon>
        <taxon>Pseudomonas</taxon>
    </lineage>
</organism>
<keyword evidence="4 7" id="KW-0812">Transmembrane</keyword>
<evidence type="ECO:0000256" key="3">
    <source>
        <dbReference type="ARBA" id="ARBA00022475"/>
    </source>
</evidence>
<dbReference type="Gene3D" id="1.20.1250.20">
    <property type="entry name" value="MFS general substrate transporter like domains"/>
    <property type="match status" value="1"/>
</dbReference>
<evidence type="ECO:0000313" key="11">
    <source>
        <dbReference type="Proteomes" id="UP000198309"/>
    </source>
</evidence>
<dbReference type="Proteomes" id="UP000199693">
    <property type="component" value="Unassembled WGS sequence"/>
</dbReference>
<feature type="transmembrane region" description="Helical" evidence="7">
    <location>
        <begin position="165"/>
        <end position="183"/>
    </location>
</feature>
<dbReference type="Proteomes" id="UP000198309">
    <property type="component" value="Unassembled WGS sequence"/>
</dbReference>
<feature type="transmembrane region" description="Helical" evidence="7">
    <location>
        <begin position="340"/>
        <end position="363"/>
    </location>
</feature>
<evidence type="ECO:0000256" key="2">
    <source>
        <dbReference type="ARBA" id="ARBA00022448"/>
    </source>
</evidence>
<feature type="transmembrane region" description="Helical" evidence="7">
    <location>
        <begin position="45"/>
        <end position="65"/>
    </location>
</feature>
<gene>
    <name evidence="9" type="ORF">SAMN05216189_105923</name>
    <name evidence="10" type="ORF">SAMN06295949_13845</name>
</gene>
<proteinExistence type="predicted"/>
<dbReference type="SUPFAM" id="SSF103473">
    <property type="entry name" value="MFS general substrate transporter"/>
    <property type="match status" value="1"/>
</dbReference>
<keyword evidence="11" id="KW-1185">Reference proteome</keyword>
<feature type="transmembrane region" description="Helical" evidence="7">
    <location>
        <begin position="214"/>
        <end position="235"/>
    </location>
</feature>
<dbReference type="RefSeq" id="WP_089394349.1">
    <property type="nucleotide sequence ID" value="NZ_FNEC01000059.1"/>
</dbReference>
<keyword evidence="6 7" id="KW-0472">Membrane</keyword>
<dbReference type="AlphaFoldDB" id="A0A239N8X4"/>
<feature type="transmembrane region" description="Helical" evidence="7">
    <location>
        <begin position="141"/>
        <end position="159"/>
    </location>
</feature>
<reference evidence="10 11" key="2">
    <citation type="submission" date="2017-06" db="EMBL/GenBank/DDBJ databases">
        <authorList>
            <person name="Varghese N."/>
            <person name="Submissions S."/>
        </authorList>
    </citation>
    <scope>NUCLEOTIDE SEQUENCE [LARGE SCALE GENOMIC DNA]</scope>
    <source>
        <strain evidence="10 11">RLD-1</strain>
    </source>
</reference>
<feature type="transmembrane region" description="Helical" evidence="7">
    <location>
        <begin position="369"/>
        <end position="388"/>
    </location>
</feature>